<feature type="repeat" description="TPR" evidence="3">
    <location>
        <begin position="32"/>
        <end position="65"/>
    </location>
</feature>
<reference evidence="5 6" key="1">
    <citation type="submission" date="2022-12" db="EMBL/GenBank/DDBJ databases">
        <title>Two new species, Stenotrophomonas aracearum and Stenotrophomonas oahuensis, isolated from Anthurium (Araceae family) in Hawaii.</title>
        <authorList>
            <person name="Chunag S.C."/>
            <person name="Dobhal S."/>
            <person name="Alvarez A."/>
            <person name="Arif M."/>
        </authorList>
    </citation>
    <scope>NUCLEOTIDE SEQUENCE [LARGE SCALE GENOMIC DNA]</scope>
    <source>
        <strain evidence="5 6">A5586</strain>
    </source>
</reference>
<evidence type="ECO:0000256" key="2">
    <source>
        <dbReference type="ARBA" id="ARBA00022803"/>
    </source>
</evidence>
<keyword evidence="1" id="KW-0677">Repeat</keyword>
<dbReference type="Pfam" id="PF25063">
    <property type="entry name" value="ARM_TT21_C"/>
    <property type="match status" value="1"/>
</dbReference>
<dbReference type="PANTHER" id="PTHR44227:SF3">
    <property type="entry name" value="PROTEIN O-MANNOSYL-TRANSFERASE TMTC4"/>
    <property type="match status" value="1"/>
</dbReference>
<dbReference type="SUPFAM" id="SSF48452">
    <property type="entry name" value="TPR-like"/>
    <property type="match status" value="2"/>
</dbReference>
<gene>
    <name evidence="5" type="ORF">PDM29_07765</name>
</gene>
<dbReference type="InterPro" id="IPR019734">
    <property type="entry name" value="TPR_rpt"/>
</dbReference>
<evidence type="ECO:0000259" key="4">
    <source>
        <dbReference type="Pfam" id="PF25063"/>
    </source>
</evidence>
<dbReference type="PANTHER" id="PTHR44227">
    <property type="match status" value="1"/>
</dbReference>
<proteinExistence type="predicted"/>
<organism evidence="5 6">
    <name type="scientific">Stenotrophomonas oahuensis</name>
    <dbReference type="NCBI Taxonomy" id="3003271"/>
    <lineage>
        <taxon>Bacteria</taxon>
        <taxon>Pseudomonadati</taxon>
        <taxon>Pseudomonadota</taxon>
        <taxon>Gammaproteobacteria</taxon>
        <taxon>Lysobacterales</taxon>
        <taxon>Lysobacteraceae</taxon>
        <taxon>Stenotrophomonas</taxon>
    </lineage>
</organism>
<keyword evidence="6" id="KW-1185">Reference proteome</keyword>
<dbReference type="Pfam" id="PF13432">
    <property type="entry name" value="TPR_16"/>
    <property type="match status" value="1"/>
</dbReference>
<evidence type="ECO:0000313" key="6">
    <source>
        <dbReference type="Proteomes" id="UP001302072"/>
    </source>
</evidence>
<evidence type="ECO:0000256" key="3">
    <source>
        <dbReference type="PROSITE-ProRule" id="PRU00339"/>
    </source>
</evidence>
<dbReference type="PROSITE" id="PS50005">
    <property type="entry name" value="TPR"/>
    <property type="match status" value="3"/>
</dbReference>
<feature type="domain" description="Tetratricopeptide repeat protein 21A/21B C-terminal ARM" evidence="4">
    <location>
        <begin position="19"/>
        <end position="203"/>
    </location>
</feature>
<dbReference type="InterPro" id="IPR027417">
    <property type="entry name" value="P-loop_NTPase"/>
</dbReference>
<dbReference type="EMBL" id="CP115541">
    <property type="protein sequence ID" value="WNH54160.1"/>
    <property type="molecule type" value="Genomic_DNA"/>
</dbReference>
<dbReference type="InterPro" id="IPR052346">
    <property type="entry name" value="O-mannosyl-transferase_TMTC"/>
</dbReference>
<evidence type="ECO:0000313" key="5">
    <source>
        <dbReference type="EMBL" id="WNH54160.1"/>
    </source>
</evidence>
<dbReference type="Gene3D" id="3.40.50.300">
    <property type="entry name" value="P-loop containing nucleotide triphosphate hydrolases"/>
    <property type="match status" value="1"/>
</dbReference>
<dbReference type="Gene3D" id="1.25.40.10">
    <property type="entry name" value="Tetratricopeptide repeat domain"/>
    <property type="match status" value="2"/>
</dbReference>
<sequence length="689" mass="75193">MQDQIVDALRRNAADEAVQLAREWTQNEPAQPQAHRWLALALQQQAQYDAALESLQQALGLDPDNAELHLQHAGLLLALRQFDAAGSALDRTATLNPNEHSAYVMQAHLALARNDVDEAERITRLAARVDEDHPEVVALLGMIALRRNDHDRALALLSAASQMLPNDARVLYALGFAHMGKGTLAFAEQAFRRVLEQNPSITSLHGLLVQLALRQGNVDSAAQTMGQLLARPDSDSPGLRRLAGELALQAGQPLQALEHLLPVLEQWPGDRQTLQLLLLAWQRLGREAQAREVLDAAVDTHPQEHNLWLARLSVEPVGSEDATAVVERWLTAMPEHLPALETRMRLHDMQNDAEGAEAVARRIVALEPGRVTGETRLVEALLARDADAAIAHVQALMDTAPDAAKNDLRAWLGAVQDRAGRPADALATWAGLHADEAARRLPLPPQAKAPLSWPDKGEVAEDVAARPMFVWGAPGSGVERVVAAIAAASPVLRGDRFGPTPPNDAFQSYHTLQDLSTGKLDPVQLVTRWREALAERGLADANVIDWLLWWDNALLWSLRPQLPEGRLLVVLRDPRDMLLQWLAHGAPAPFAVNSVSEAAEWLARALAQVATLHEQDLYPHALVRIDNIGNDPAAMAEYLGGLFGVVMPPAQTLGPARLPAGHWRNYQNELSAAFAQLTPVAVRLGYSEA</sequence>
<protein>
    <submittedName>
        <fullName evidence="5">Tetratricopeptide repeat protein</fullName>
    </submittedName>
</protein>
<dbReference type="InterPro" id="IPR056834">
    <property type="entry name" value="ARM_TT21_C"/>
</dbReference>
<accession>A0ABY9YT80</accession>
<dbReference type="Proteomes" id="UP001302072">
    <property type="component" value="Chromosome"/>
</dbReference>
<dbReference type="RefSeq" id="WP_311193275.1">
    <property type="nucleotide sequence ID" value="NZ_CP115541.1"/>
</dbReference>
<dbReference type="SMART" id="SM00028">
    <property type="entry name" value="TPR"/>
    <property type="match status" value="5"/>
</dbReference>
<feature type="repeat" description="TPR" evidence="3">
    <location>
        <begin position="134"/>
        <end position="167"/>
    </location>
</feature>
<keyword evidence="2 3" id="KW-0802">TPR repeat</keyword>
<feature type="repeat" description="TPR" evidence="3">
    <location>
        <begin position="168"/>
        <end position="201"/>
    </location>
</feature>
<name>A0ABY9YT80_9GAMM</name>
<evidence type="ECO:0000256" key="1">
    <source>
        <dbReference type="ARBA" id="ARBA00022737"/>
    </source>
</evidence>
<dbReference type="InterPro" id="IPR011990">
    <property type="entry name" value="TPR-like_helical_dom_sf"/>
</dbReference>